<proteinExistence type="predicted"/>
<comment type="caution">
    <text evidence="3">The sequence shown here is derived from an EMBL/GenBank/DDBJ whole genome shotgun (WGS) entry which is preliminary data.</text>
</comment>
<dbReference type="PATRIC" id="fig|158500.4.peg.5317"/>
<dbReference type="PIRSF" id="PIRSF018266">
    <property type="entry name" value="FecR"/>
    <property type="match status" value="1"/>
</dbReference>
<dbReference type="RefSeq" id="WP_051587207.1">
    <property type="nucleotide sequence ID" value="NZ_CP128491.1"/>
</dbReference>
<evidence type="ECO:0000256" key="1">
    <source>
        <dbReference type="SAM" id="Phobius"/>
    </source>
</evidence>
<keyword evidence="1" id="KW-0472">Membrane</keyword>
<protein>
    <submittedName>
        <fullName evidence="3">Putative IRON transport regulator transmembrane protein</fullName>
    </submittedName>
</protein>
<accession>A0A031JDJ1</accession>
<evidence type="ECO:0000313" key="4">
    <source>
        <dbReference type="Proteomes" id="UP000024329"/>
    </source>
</evidence>
<reference evidence="3 4" key="1">
    <citation type="submission" date="2014-03" db="EMBL/GenBank/DDBJ databases">
        <title>Whole genome sequence of Novosphingobium resinovorum KF1.</title>
        <authorList>
            <person name="Gan H.M."/>
            <person name="Gan H.Y."/>
            <person name="Chew T.H."/>
            <person name="Savka M.A."/>
        </authorList>
    </citation>
    <scope>NUCLEOTIDE SEQUENCE [LARGE SCALE GENOMIC DNA]</scope>
    <source>
        <strain evidence="3 4">KF1</strain>
    </source>
</reference>
<dbReference type="GO" id="GO:0016989">
    <property type="term" value="F:sigma factor antagonist activity"/>
    <property type="evidence" value="ECO:0007669"/>
    <property type="project" value="TreeGrafter"/>
</dbReference>
<organism evidence="3 4">
    <name type="scientific">Novosphingobium resinovorum</name>
    <dbReference type="NCBI Taxonomy" id="158500"/>
    <lineage>
        <taxon>Bacteria</taxon>
        <taxon>Pseudomonadati</taxon>
        <taxon>Pseudomonadota</taxon>
        <taxon>Alphaproteobacteria</taxon>
        <taxon>Sphingomonadales</taxon>
        <taxon>Sphingomonadaceae</taxon>
        <taxon>Novosphingobium</taxon>
    </lineage>
</organism>
<keyword evidence="1 3" id="KW-0812">Transmembrane</keyword>
<dbReference type="Proteomes" id="UP000024329">
    <property type="component" value="Unassembled WGS sequence"/>
</dbReference>
<keyword evidence="1" id="KW-1133">Transmembrane helix</keyword>
<dbReference type="InterPro" id="IPR012373">
    <property type="entry name" value="Ferrdict_sens_TM"/>
</dbReference>
<dbReference type="Gene3D" id="2.60.120.1440">
    <property type="match status" value="1"/>
</dbReference>
<dbReference type="Pfam" id="PF04773">
    <property type="entry name" value="FecR"/>
    <property type="match status" value="1"/>
</dbReference>
<feature type="domain" description="FecR protein" evidence="2">
    <location>
        <begin position="118"/>
        <end position="210"/>
    </location>
</feature>
<evidence type="ECO:0000313" key="3">
    <source>
        <dbReference type="EMBL" id="EZP71246.1"/>
    </source>
</evidence>
<dbReference type="InterPro" id="IPR006860">
    <property type="entry name" value="FecR"/>
</dbReference>
<dbReference type="AlphaFoldDB" id="A0A031JDJ1"/>
<feature type="transmembrane region" description="Helical" evidence="1">
    <location>
        <begin position="90"/>
        <end position="113"/>
    </location>
</feature>
<sequence length="324" mass="34919">MNPAPLSKETMDAAVGYLLDAQAAPEDTALRERIEAWLDETPEHRQAWTQARKAWAVLGDVERAQRAPSSTATVLPFTPRARSQPTYRRVMASLGALAASVALALAISPSLLLRLSADYATGTGQLRDVQLPDGTRVTLGARSAIDVDLTGNERRVRLVAGEAWFDVARDPAHPFVVASGRTETRVLGTAFEVRSSREQTQVGVARGHVRVSASGNSEDLLPGDRVLVDNASGAMREDKVPVASLAGWRDGYLFAENATVGEVVEEMRRYDKGWIVLADKALAARRITGLYDARRPAAALAAIVEPAGGSITRVTPYLTIVRAR</sequence>
<dbReference type="EMBL" id="JFYZ01000060">
    <property type="protein sequence ID" value="EZP71246.1"/>
    <property type="molecule type" value="Genomic_DNA"/>
</dbReference>
<dbReference type="PANTHER" id="PTHR30273:SF2">
    <property type="entry name" value="PROTEIN FECR"/>
    <property type="match status" value="1"/>
</dbReference>
<dbReference type="eggNOG" id="COG3712">
    <property type="taxonomic scope" value="Bacteria"/>
</dbReference>
<name>A0A031JDJ1_9SPHN</name>
<dbReference type="PANTHER" id="PTHR30273">
    <property type="entry name" value="PERIPLASMIC SIGNAL SENSOR AND SIGMA FACTOR ACTIVATOR FECR-RELATED"/>
    <property type="match status" value="1"/>
</dbReference>
<gene>
    <name evidence="3" type="ORF">BV97_05239</name>
</gene>
<evidence type="ECO:0000259" key="2">
    <source>
        <dbReference type="Pfam" id="PF04773"/>
    </source>
</evidence>